<name>A0A7J6ET34_CANSA</name>
<dbReference type="Gene3D" id="3.40.720.10">
    <property type="entry name" value="Alkaline Phosphatase, subunit A"/>
    <property type="match status" value="2"/>
</dbReference>
<feature type="compositionally biased region" description="Acidic residues" evidence="3">
    <location>
        <begin position="594"/>
        <end position="614"/>
    </location>
</feature>
<dbReference type="PANTHER" id="PTHR31956">
    <property type="entry name" value="NON-SPECIFIC PHOSPHOLIPASE C4-RELATED"/>
    <property type="match status" value="1"/>
</dbReference>
<keyword evidence="4" id="KW-0732">Signal</keyword>
<gene>
    <name evidence="5" type="ORF">F8388_007613</name>
</gene>
<protein>
    <recommendedName>
        <fullName evidence="7">Non-specific phospholipase C6</fullName>
    </recommendedName>
</protein>
<evidence type="ECO:0000313" key="6">
    <source>
        <dbReference type="Proteomes" id="UP000525078"/>
    </source>
</evidence>
<evidence type="ECO:0000256" key="4">
    <source>
        <dbReference type="SAM" id="SignalP"/>
    </source>
</evidence>
<sequence>MGGSITRPRNPSFSFIFLLFLTLSWTFQTTLLVIGAPQSKQPIKTVVVLVMENRSFDHMLGWMKKAINPVINGVNGDECNPVSTKNPKPETICFTDDAEFVDPDPGHSFEAVEQQVFGSSSFPSMSGFVEQALSMSPNLSETVMKGFRPGSVPVYASLVSEFAVFDRWFSSIPGPTQPNRLFVYSATSHGSTSHVKKQLAQGYPQKTIFDSVHDNGLDFGIYFQNIPTTLFYRNMRKLKYIFKFHQFDLKFKKDARNGKLPSLTVIEPRYFDLKGIPANDDHPSHDVANGQKLVKEVYEALRASPQWNQTLLVITYDEHGGFFDHVKTPYVNVPNPDGNTGPAPYFFKFDRLGVRVPTIMVSPWIKKGIVVSGPKGPTPNSEFEHSSIPATIKKIFNLSSNFLTHRDAWAGTFEHVFGELTSPRTDCPVTLPEVTPLRTTEAKENSGLSEFQSEVVQLAAVLNGDHFLSSFPDEMGKKMSVKEAHEYVKGAVSRFIRASKEAIKLGADELDDLSSNFSISNCSAWDSEPVAVDPDSFGRHVLEFKWRETQRSEIDSAEFSPTCSGILVTGSEKLPLVSEAEASPLTTARTPFEREEEGALTEEGGEEAEAEEAEVVDHKAGLQSSSFMEERIWKAASMIVVKWFGLTTWPNHLADWVNNWINSLKGIAAKIVSVALGTITTTELTDMNFMGHLHLHLQPPQTSLSPNSIPVPNVFRPRPLLQSGFDPKPILLPSFLSLALTVTLSSPFSALAIPSLNSPSFPSPTTPFSQSKTLKVGIENGKIRPCPSINPGCISSNPKSSSFAFPWRIPENFSDNAIQQKLQDSILETQGNAKILAVEDTPDGQYLLAEVDGGFNARDVMEFLVKGDVVAYRAMAKKVTYVYPFTTALGDSKGQEERMKKIIDQLGWYAPSFDAME</sequence>
<accession>A0A7J6ET34</accession>
<dbReference type="Pfam" id="PF04185">
    <property type="entry name" value="Phosphoesterase"/>
    <property type="match status" value="1"/>
</dbReference>
<dbReference type="InterPro" id="IPR007312">
    <property type="entry name" value="Phosphoesterase"/>
</dbReference>
<dbReference type="Proteomes" id="UP000525078">
    <property type="component" value="Unassembled WGS sequence"/>
</dbReference>
<evidence type="ECO:0008006" key="7">
    <source>
        <dbReference type="Google" id="ProtNLM"/>
    </source>
</evidence>
<keyword evidence="2" id="KW-0378">Hydrolase</keyword>
<feature type="chain" id="PRO_5029534047" description="Non-specific phospholipase C6" evidence="4">
    <location>
        <begin position="27"/>
        <end position="917"/>
    </location>
</feature>
<dbReference type="GO" id="GO:0042578">
    <property type="term" value="F:phosphoric ester hydrolase activity"/>
    <property type="evidence" value="ECO:0007669"/>
    <property type="project" value="UniProtKB-ARBA"/>
</dbReference>
<organism evidence="5 6">
    <name type="scientific">Cannabis sativa</name>
    <name type="common">Hemp</name>
    <name type="synonym">Marijuana</name>
    <dbReference type="NCBI Taxonomy" id="3483"/>
    <lineage>
        <taxon>Eukaryota</taxon>
        <taxon>Viridiplantae</taxon>
        <taxon>Streptophyta</taxon>
        <taxon>Embryophyta</taxon>
        <taxon>Tracheophyta</taxon>
        <taxon>Spermatophyta</taxon>
        <taxon>Magnoliopsida</taxon>
        <taxon>eudicotyledons</taxon>
        <taxon>Gunneridae</taxon>
        <taxon>Pentapetalae</taxon>
        <taxon>rosids</taxon>
        <taxon>fabids</taxon>
        <taxon>Rosales</taxon>
        <taxon>Cannabaceae</taxon>
        <taxon>Cannabis</taxon>
    </lineage>
</organism>
<reference evidence="5 6" key="1">
    <citation type="journal article" date="2020" name="bioRxiv">
        <title>Sequence and annotation of 42 cannabis genomes reveals extensive copy number variation in cannabinoid synthesis and pathogen resistance genes.</title>
        <authorList>
            <person name="Mckernan K.J."/>
            <person name="Helbert Y."/>
            <person name="Kane L.T."/>
            <person name="Ebling H."/>
            <person name="Zhang L."/>
            <person name="Liu B."/>
            <person name="Eaton Z."/>
            <person name="Mclaughlin S."/>
            <person name="Kingan S."/>
            <person name="Baybayan P."/>
            <person name="Concepcion G."/>
            <person name="Jordan M."/>
            <person name="Riva A."/>
            <person name="Barbazuk W."/>
            <person name="Harkins T."/>
        </authorList>
    </citation>
    <scope>NUCLEOTIDE SEQUENCE [LARGE SCALE GENOMIC DNA]</scope>
    <source>
        <strain evidence="6">cv. Jamaican Lion 4</strain>
        <tissue evidence="5">Leaf</tissue>
    </source>
</reference>
<dbReference type="SUPFAM" id="SSF53649">
    <property type="entry name" value="Alkaline phosphatase-like"/>
    <property type="match status" value="1"/>
</dbReference>
<dbReference type="InterPro" id="IPR017850">
    <property type="entry name" value="Alkaline_phosphatase_core_sf"/>
</dbReference>
<comment type="similarity">
    <text evidence="1">Belongs to the bacterial phospholipase C family.</text>
</comment>
<dbReference type="EMBL" id="JAATIP010000191">
    <property type="protein sequence ID" value="KAF4361597.1"/>
    <property type="molecule type" value="Genomic_DNA"/>
</dbReference>
<comment type="caution">
    <text evidence="5">The sequence shown here is derived from an EMBL/GenBank/DDBJ whole genome shotgun (WGS) entry which is preliminary data.</text>
</comment>
<dbReference type="GO" id="GO:0009395">
    <property type="term" value="P:phospholipid catabolic process"/>
    <property type="evidence" value="ECO:0007669"/>
    <property type="project" value="TreeGrafter"/>
</dbReference>
<dbReference type="FunFam" id="3.40.720.10:FF:000011">
    <property type="entry name" value="Non-specific phospholipase C1"/>
    <property type="match status" value="1"/>
</dbReference>
<feature type="signal peptide" evidence="4">
    <location>
        <begin position="1"/>
        <end position="26"/>
    </location>
</feature>
<evidence type="ECO:0000256" key="1">
    <source>
        <dbReference type="ARBA" id="ARBA00009717"/>
    </source>
</evidence>
<evidence type="ECO:0000313" key="5">
    <source>
        <dbReference type="EMBL" id="KAF4361597.1"/>
    </source>
</evidence>
<dbReference type="AlphaFoldDB" id="A0A7J6ET34"/>
<dbReference type="PANTHER" id="PTHR31956:SF2">
    <property type="entry name" value="NON-SPECIFIC PHOSPHOLIPASE C6"/>
    <property type="match status" value="1"/>
</dbReference>
<proteinExistence type="inferred from homology"/>
<evidence type="ECO:0000256" key="3">
    <source>
        <dbReference type="SAM" id="MobiDB-lite"/>
    </source>
</evidence>
<feature type="region of interest" description="Disordered" evidence="3">
    <location>
        <begin position="583"/>
        <end position="617"/>
    </location>
</feature>
<evidence type="ECO:0000256" key="2">
    <source>
        <dbReference type="ARBA" id="ARBA00022801"/>
    </source>
</evidence>
<dbReference type="FunFam" id="3.40.720.10:FF:000054">
    <property type="entry name" value="non-specific phospholipase C6"/>
    <property type="match status" value="1"/>
</dbReference>